<dbReference type="PROSITE" id="PS50157">
    <property type="entry name" value="ZINC_FINGER_C2H2_2"/>
    <property type="match status" value="2"/>
</dbReference>
<protein>
    <recommendedName>
        <fullName evidence="3">C2H2-type domain-containing protein</fullName>
    </recommendedName>
</protein>
<keyword evidence="1" id="KW-0863">Zinc-finger</keyword>
<feature type="region of interest" description="Disordered" evidence="2">
    <location>
        <begin position="28"/>
        <end position="114"/>
    </location>
</feature>
<sequence length="712" mass="76817">MAEASASEGRAEPSSPTLVVSDIPAAANVNGFAGPASRPTAAQAGPSPSAYVRTSPSERASPVQRSHSLRWAHPATIQYQNAQPISGHLKPEPSRRLSSQPAGPVAPPPTQGLRYVIKDPPATKIPMTASPGLGTHGFASPTRDYDAADPKFVDDLARITHAIQQSIPEAVRRAVRDNWAKALLGTEFHQNFVLRLELRNSGPSIFRGIVKDFGAKLVADCKDDLVKHFRTSDVDDVAEHILSVASDDFLDKCLEKRLLTIEAKPLVRALARAERLGYEPGDVVDETERERVIPTHTSGIPSGPQSPSVRVPQGEPTPAMGYSNMGQLQCQRCFRVFSHPSAMTHHIKKSVCSRPAPSADGFRYCCPHCGQGFTQSAGLQYHRLNKVCGDFDDVPPAASQVPPPTPQDHAPVKQGDYSSQFSPANRFTFTPPSVSSKIGDPYAHLSPEQLRCMNEEMHDAELLYAAKMRDAEAIPDPEQRRSRLDGLRNSFTSKQSMIRKKYGVRLRERRTRAELEAERERMLKRSSPSSTPSKDIGRAGANGTHPASGDDGSPDAKRRRLDEHGNSGPVSSQTPATQGPLPSPAKHVVVADVEGKSSSASATQHQPSLSNPTTQMATPKEKVLEREELHHSELKSPSETRRPDGLEDAAQTQAIPQAAEGNVNGTSDTKPVVIDIDGDSDSDDDEDIPAKLPSGVSAHASLSGVRSGQHAP</sequence>
<accession>A0ABR3WT81</accession>
<feature type="compositionally biased region" description="Basic and acidic residues" evidence="2">
    <location>
        <begin position="473"/>
        <end position="486"/>
    </location>
</feature>
<feature type="compositionally biased region" description="Polar residues" evidence="2">
    <location>
        <begin position="52"/>
        <end position="66"/>
    </location>
</feature>
<dbReference type="Gene3D" id="3.30.160.60">
    <property type="entry name" value="Classic Zinc Finger"/>
    <property type="match status" value="1"/>
</dbReference>
<organism evidence="4 5">
    <name type="scientific">Phialemonium thermophilum</name>
    <dbReference type="NCBI Taxonomy" id="223376"/>
    <lineage>
        <taxon>Eukaryota</taxon>
        <taxon>Fungi</taxon>
        <taxon>Dikarya</taxon>
        <taxon>Ascomycota</taxon>
        <taxon>Pezizomycotina</taxon>
        <taxon>Sordariomycetes</taxon>
        <taxon>Sordariomycetidae</taxon>
        <taxon>Cephalothecales</taxon>
        <taxon>Cephalothecaceae</taxon>
        <taxon>Phialemonium</taxon>
    </lineage>
</organism>
<evidence type="ECO:0000313" key="5">
    <source>
        <dbReference type="Proteomes" id="UP001586593"/>
    </source>
</evidence>
<comment type="caution">
    <text evidence="4">The sequence shown here is derived from an EMBL/GenBank/DDBJ whole genome shotgun (WGS) entry which is preliminary data.</text>
</comment>
<evidence type="ECO:0000313" key="4">
    <source>
        <dbReference type="EMBL" id="KAL1866758.1"/>
    </source>
</evidence>
<gene>
    <name evidence="4" type="ORF">VTK73DRAFT_4550</name>
</gene>
<feature type="region of interest" description="Disordered" evidence="2">
    <location>
        <begin position="473"/>
        <end position="712"/>
    </location>
</feature>
<feature type="compositionally biased region" description="Polar residues" evidence="2">
    <location>
        <begin position="596"/>
        <end position="617"/>
    </location>
</feature>
<feature type="compositionally biased region" description="Basic and acidic residues" evidence="2">
    <location>
        <begin position="511"/>
        <end position="523"/>
    </location>
</feature>
<proteinExistence type="predicted"/>
<feature type="region of interest" description="Disordered" evidence="2">
    <location>
        <begin position="395"/>
        <end position="416"/>
    </location>
</feature>
<feature type="compositionally biased region" description="Basic and acidic residues" evidence="2">
    <location>
        <begin position="554"/>
        <end position="565"/>
    </location>
</feature>
<feature type="domain" description="C2H2-type" evidence="3">
    <location>
        <begin position="364"/>
        <end position="383"/>
    </location>
</feature>
<dbReference type="Proteomes" id="UP001586593">
    <property type="component" value="Unassembled WGS sequence"/>
</dbReference>
<dbReference type="InterPro" id="IPR013087">
    <property type="entry name" value="Znf_C2H2_type"/>
</dbReference>
<evidence type="ECO:0000256" key="2">
    <source>
        <dbReference type="SAM" id="MobiDB-lite"/>
    </source>
</evidence>
<feature type="domain" description="C2H2-type" evidence="3">
    <location>
        <begin position="328"/>
        <end position="355"/>
    </location>
</feature>
<evidence type="ECO:0000256" key="1">
    <source>
        <dbReference type="PROSITE-ProRule" id="PRU00042"/>
    </source>
</evidence>
<keyword evidence="1" id="KW-0862">Zinc</keyword>
<feature type="compositionally biased region" description="Acidic residues" evidence="2">
    <location>
        <begin position="676"/>
        <end position="687"/>
    </location>
</feature>
<evidence type="ECO:0000259" key="3">
    <source>
        <dbReference type="PROSITE" id="PS50157"/>
    </source>
</evidence>
<name>A0ABR3WT81_9PEZI</name>
<feature type="compositionally biased region" description="Basic residues" evidence="2">
    <location>
        <begin position="497"/>
        <end position="510"/>
    </location>
</feature>
<feature type="compositionally biased region" description="Basic and acidic residues" evidence="2">
    <location>
        <begin position="619"/>
        <end position="645"/>
    </location>
</feature>
<keyword evidence="5" id="KW-1185">Reference proteome</keyword>
<feature type="compositionally biased region" description="Polar residues" evidence="2">
    <location>
        <begin position="568"/>
        <end position="577"/>
    </location>
</feature>
<keyword evidence="1" id="KW-0479">Metal-binding</keyword>
<dbReference type="EMBL" id="JAZHXJ010000258">
    <property type="protein sequence ID" value="KAL1866758.1"/>
    <property type="molecule type" value="Genomic_DNA"/>
</dbReference>
<reference evidence="4 5" key="1">
    <citation type="journal article" date="2024" name="Commun. Biol.">
        <title>Comparative genomic analysis of thermophilic fungi reveals convergent evolutionary adaptations and gene losses.</title>
        <authorList>
            <person name="Steindorff A.S."/>
            <person name="Aguilar-Pontes M.V."/>
            <person name="Robinson A.J."/>
            <person name="Andreopoulos B."/>
            <person name="LaButti K."/>
            <person name="Kuo A."/>
            <person name="Mondo S."/>
            <person name="Riley R."/>
            <person name="Otillar R."/>
            <person name="Haridas S."/>
            <person name="Lipzen A."/>
            <person name="Grimwood J."/>
            <person name="Schmutz J."/>
            <person name="Clum A."/>
            <person name="Reid I.D."/>
            <person name="Moisan M.C."/>
            <person name="Butler G."/>
            <person name="Nguyen T.T.M."/>
            <person name="Dewar K."/>
            <person name="Conant G."/>
            <person name="Drula E."/>
            <person name="Henrissat B."/>
            <person name="Hansel C."/>
            <person name="Singer S."/>
            <person name="Hutchinson M.I."/>
            <person name="de Vries R.P."/>
            <person name="Natvig D.O."/>
            <person name="Powell A.J."/>
            <person name="Tsang A."/>
            <person name="Grigoriev I.V."/>
        </authorList>
    </citation>
    <scope>NUCLEOTIDE SEQUENCE [LARGE SCALE GENOMIC DNA]</scope>
    <source>
        <strain evidence="4 5">ATCC 24622</strain>
    </source>
</reference>